<reference evidence="1 2" key="1">
    <citation type="submission" date="2014-11" db="EMBL/GenBank/DDBJ databases">
        <title>Pan-genome of Gallibacterium spp.</title>
        <authorList>
            <person name="Kudirkiene E."/>
            <person name="Bojesen A.M."/>
        </authorList>
    </citation>
    <scope>NUCLEOTIDE SEQUENCE [LARGE SCALE GENOMIC DNA]</scope>
    <source>
        <strain evidence="1 2">F298</strain>
    </source>
</reference>
<sequence length="249" mass="29099">MINIQEEFNSIRELTKATYISLGEVIEQIKQANLNVSYQDIAYILYNKFMSYMEENDTLIRAYRLPQKYKDIANFPIYVDTSSILFGLTLVRDYEGDCHSVKDCWLDQDYYNYYHLEREQVKKILNTSISATEINWDSNLIVKGLKNKIHQLELELKELKGGSSLDKNNETTTKSKDTRISQAQRDIFALLVTKNYSDLQTRNKLFMAINLDMKENGIRVNEINYSTFNNLIDEDLKVNGKSPFPPKQK</sequence>
<gene>
    <name evidence="1" type="ORF">QV07_07475</name>
</gene>
<dbReference type="Proteomes" id="UP000243168">
    <property type="component" value="Unassembled WGS sequence"/>
</dbReference>
<accession>A0A1A7Q125</accession>
<organism evidence="1 2">
    <name type="scientific">Gallibacterium genomosp. 3</name>
    <dbReference type="NCBI Taxonomy" id="505345"/>
    <lineage>
        <taxon>Bacteria</taxon>
        <taxon>Pseudomonadati</taxon>
        <taxon>Pseudomonadota</taxon>
        <taxon>Gammaproteobacteria</taxon>
        <taxon>Pasteurellales</taxon>
        <taxon>Pasteurellaceae</taxon>
        <taxon>Gallibacterium</taxon>
    </lineage>
</organism>
<evidence type="ECO:0000313" key="1">
    <source>
        <dbReference type="EMBL" id="OBX07115.1"/>
    </source>
</evidence>
<protein>
    <submittedName>
        <fullName evidence="1">Uncharacterized protein</fullName>
    </submittedName>
</protein>
<evidence type="ECO:0000313" key="2">
    <source>
        <dbReference type="Proteomes" id="UP000243168"/>
    </source>
</evidence>
<name>A0A1A7Q125_9PAST</name>
<dbReference type="EMBL" id="JTJS01000077">
    <property type="protein sequence ID" value="OBX07115.1"/>
    <property type="molecule type" value="Genomic_DNA"/>
</dbReference>
<proteinExistence type="predicted"/>
<comment type="caution">
    <text evidence="1">The sequence shown here is derived from an EMBL/GenBank/DDBJ whole genome shotgun (WGS) entry which is preliminary data.</text>
</comment>
<dbReference type="AlphaFoldDB" id="A0A1A7Q125"/>
<dbReference type="RefSeq" id="WP_065234848.1">
    <property type="nucleotide sequence ID" value="NZ_JTJS01000077.1"/>
</dbReference>